<dbReference type="Pfam" id="PF04892">
    <property type="entry name" value="VanZ"/>
    <property type="match status" value="1"/>
</dbReference>
<dbReference type="NCBIfam" id="NF037970">
    <property type="entry name" value="vanZ_1"/>
    <property type="match status" value="1"/>
</dbReference>
<keyword evidence="1" id="KW-0472">Membrane</keyword>
<accession>A0ABU6MI74</accession>
<evidence type="ECO:0000259" key="2">
    <source>
        <dbReference type="Pfam" id="PF04892"/>
    </source>
</evidence>
<feature type="transmembrane region" description="Helical" evidence="1">
    <location>
        <begin position="6"/>
        <end position="23"/>
    </location>
</feature>
<gene>
    <name evidence="3" type="ORF">P4T90_09715</name>
</gene>
<dbReference type="Proteomes" id="UP001341444">
    <property type="component" value="Unassembled WGS sequence"/>
</dbReference>
<keyword evidence="4" id="KW-1185">Reference proteome</keyword>
<sequence length="134" mass="15015">MKKSLFWGSMAVLLCIIIFLFTASPSSTGTHTQNVIEKITGVKAAEAHTLNFLIRKLTHLSILGLLAVCLTLSFTKNPYYNAWILTTIYAATDEYHQSFMPGRTSSYYDVLLDSCGAIVAILIVRLVRAKRRKR</sequence>
<reference evidence="3 4" key="1">
    <citation type="submission" date="2023-03" db="EMBL/GenBank/DDBJ databases">
        <title>Bacillus Genome Sequencing.</title>
        <authorList>
            <person name="Dunlap C."/>
        </authorList>
    </citation>
    <scope>NUCLEOTIDE SEQUENCE [LARGE SCALE GENOMIC DNA]</scope>
    <source>
        <strain evidence="3 4">B-23453</strain>
    </source>
</reference>
<keyword evidence="1" id="KW-0812">Transmembrane</keyword>
<comment type="caution">
    <text evidence="3">The sequence shown here is derived from an EMBL/GenBank/DDBJ whole genome shotgun (WGS) entry which is preliminary data.</text>
</comment>
<keyword evidence="1" id="KW-1133">Transmembrane helix</keyword>
<feature type="domain" description="VanZ-like" evidence="2">
    <location>
        <begin position="12"/>
        <end position="127"/>
    </location>
</feature>
<name>A0ABU6MI74_9BACI</name>
<dbReference type="RefSeq" id="WP_066268980.1">
    <property type="nucleotide sequence ID" value="NZ_JARMAB010000012.1"/>
</dbReference>
<dbReference type="InterPro" id="IPR006976">
    <property type="entry name" value="VanZ-like"/>
</dbReference>
<protein>
    <submittedName>
        <fullName evidence="3">VanZ family protein</fullName>
    </submittedName>
</protein>
<evidence type="ECO:0000313" key="3">
    <source>
        <dbReference type="EMBL" id="MED1203353.1"/>
    </source>
</evidence>
<organism evidence="3 4">
    <name type="scientific">Heyndrickxia acidicola</name>
    <dbReference type="NCBI Taxonomy" id="209389"/>
    <lineage>
        <taxon>Bacteria</taxon>
        <taxon>Bacillati</taxon>
        <taxon>Bacillota</taxon>
        <taxon>Bacilli</taxon>
        <taxon>Bacillales</taxon>
        <taxon>Bacillaceae</taxon>
        <taxon>Heyndrickxia</taxon>
    </lineage>
</organism>
<evidence type="ECO:0000256" key="1">
    <source>
        <dbReference type="SAM" id="Phobius"/>
    </source>
</evidence>
<feature type="transmembrane region" description="Helical" evidence="1">
    <location>
        <begin position="107"/>
        <end position="127"/>
    </location>
</feature>
<dbReference type="EMBL" id="JARMAB010000012">
    <property type="protein sequence ID" value="MED1203353.1"/>
    <property type="molecule type" value="Genomic_DNA"/>
</dbReference>
<feature type="transmembrane region" description="Helical" evidence="1">
    <location>
        <begin position="57"/>
        <end position="75"/>
    </location>
</feature>
<proteinExistence type="predicted"/>
<evidence type="ECO:0000313" key="4">
    <source>
        <dbReference type="Proteomes" id="UP001341444"/>
    </source>
</evidence>